<dbReference type="RefSeq" id="WP_345415027.1">
    <property type="nucleotide sequence ID" value="NZ_BAABHO010000018.1"/>
</dbReference>
<dbReference type="SUPFAM" id="SSF51735">
    <property type="entry name" value="NAD(P)-binding Rossmann-fold domains"/>
    <property type="match status" value="1"/>
</dbReference>
<evidence type="ECO:0000256" key="4">
    <source>
        <dbReference type="RuleBase" id="RU000363"/>
    </source>
</evidence>
<sequence>MELRVGDVAIVTGAASGIGRALATALARRGLRVVLTDRDAVALAAARDALGAPASAVPLDVTDADAVARVVAETADLHGRVDLVAANAGVPGHPARLWETPLADWRWVVDVNLWGVVHLLAAALPAMVARDRGHVLVTGSIASWSAGAAMAPYAATKHALLALGESLHRDLAGSGSAVGVTVLCPGAVATAFNERNHWPDHLGPRPPGRSDAVAAATVDMLTRGITEGVDPSVAAEAALAAVAGDRFLASSDPAWIAHAARTRVEVAEGADPPLRRHVPD</sequence>
<evidence type="ECO:0000313" key="7">
    <source>
        <dbReference type="Proteomes" id="UP001500928"/>
    </source>
</evidence>
<dbReference type="PANTHER" id="PTHR43391">
    <property type="entry name" value="RETINOL DEHYDROGENASE-RELATED"/>
    <property type="match status" value="1"/>
</dbReference>
<dbReference type="SMART" id="SM00822">
    <property type="entry name" value="PKS_KR"/>
    <property type="match status" value="1"/>
</dbReference>
<dbReference type="PROSITE" id="PS00061">
    <property type="entry name" value="ADH_SHORT"/>
    <property type="match status" value="1"/>
</dbReference>
<organism evidence="6 7">
    <name type="scientific">Actinomycetospora chlora</name>
    <dbReference type="NCBI Taxonomy" id="663608"/>
    <lineage>
        <taxon>Bacteria</taxon>
        <taxon>Bacillati</taxon>
        <taxon>Actinomycetota</taxon>
        <taxon>Actinomycetes</taxon>
        <taxon>Pseudonocardiales</taxon>
        <taxon>Pseudonocardiaceae</taxon>
        <taxon>Actinomycetospora</taxon>
    </lineage>
</organism>
<evidence type="ECO:0000313" key="6">
    <source>
        <dbReference type="EMBL" id="GAA4790185.1"/>
    </source>
</evidence>
<proteinExistence type="inferred from homology"/>
<gene>
    <name evidence="6" type="ORF">GCM10023200_26330</name>
</gene>
<dbReference type="PRINTS" id="PR00080">
    <property type="entry name" value="SDRFAMILY"/>
</dbReference>
<dbReference type="Pfam" id="PF00106">
    <property type="entry name" value="adh_short"/>
    <property type="match status" value="1"/>
</dbReference>
<dbReference type="PANTHER" id="PTHR43391:SF14">
    <property type="entry name" value="DEHYDROGENASE_REDUCTASE SDR FAMILY PROTEIN 7-LIKE"/>
    <property type="match status" value="1"/>
</dbReference>
<evidence type="ECO:0000256" key="1">
    <source>
        <dbReference type="ARBA" id="ARBA00006484"/>
    </source>
</evidence>
<evidence type="ECO:0000256" key="2">
    <source>
        <dbReference type="ARBA" id="ARBA00022857"/>
    </source>
</evidence>
<evidence type="ECO:0000259" key="5">
    <source>
        <dbReference type="SMART" id="SM00822"/>
    </source>
</evidence>
<keyword evidence="7" id="KW-1185">Reference proteome</keyword>
<reference evidence="7" key="1">
    <citation type="journal article" date="2019" name="Int. J. Syst. Evol. Microbiol.">
        <title>The Global Catalogue of Microorganisms (GCM) 10K type strain sequencing project: providing services to taxonomists for standard genome sequencing and annotation.</title>
        <authorList>
            <consortium name="The Broad Institute Genomics Platform"/>
            <consortium name="The Broad Institute Genome Sequencing Center for Infectious Disease"/>
            <person name="Wu L."/>
            <person name="Ma J."/>
        </authorList>
    </citation>
    <scope>NUCLEOTIDE SEQUENCE [LARGE SCALE GENOMIC DNA]</scope>
    <source>
        <strain evidence="7">JCM 17979</strain>
    </source>
</reference>
<name>A0ABP9B786_9PSEU</name>
<comment type="similarity">
    <text evidence="1 4">Belongs to the short-chain dehydrogenases/reductases (SDR) family.</text>
</comment>
<dbReference type="Gene3D" id="3.40.50.720">
    <property type="entry name" value="NAD(P)-binding Rossmann-like Domain"/>
    <property type="match status" value="1"/>
</dbReference>
<comment type="caution">
    <text evidence="6">The sequence shown here is derived from an EMBL/GenBank/DDBJ whole genome shotgun (WGS) entry which is preliminary data.</text>
</comment>
<dbReference type="EMBL" id="BAABHO010000018">
    <property type="protein sequence ID" value="GAA4790185.1"/>
    <property type="molecule type" value="Genomic_DNA"/>
</dbReference>
<dbReference type="InterPro" id="IPR020904">
    <property type="entry name" value="Sc_DH/Rdtase_CS"/>
</dbReference>
<keyword evidence="2" id="KW-0521">NADP</keyword>
<dbReference type="InterPro" id="IPR057326">
    <property type="entry name" value="KR_dom"/>
</dbReference>
<keyword evidence="3" id="KW-0560">Oxidoreductase</keyword>
<feature type="domain" description="Ketoreductase" evidence="5">
    <location>
        <begin position="7"/>
        <end position="191"/>
    </location>
</feature>
<protein>
    <recommendedName>
        <fullName evidence="5">Ketoreductase domain-containing protein</fullName>
    </recommendedName>
</protein>
<accession>A0ABP9B786</accession>
<dbReference type="Proteomes" id="UP001500928">
    <property type="component" value="Unassembled WGS sequence"/>
</dbReference>
<dbReference type="InterPro" id="IPR036291">
    <property type="entry name" value="NAD(P)-bd_dom_sf"/>
</dbReference>
<dbReference type="InterPro" id="IPR002347">
    <property type="entry name" value="SDR_fam"/>
</dbReference>
<evidence type="ECO:0000256" key="3">
    <source>
        <dbReference type="ARBA" id="ARBA00023002"/>
    </source>
</evidence>
<dbReference type="PRINTS" id="PR00081">
    <property type="entry name" value="GDHRDH"/>
</dbReference>